<dbReference type="Proteomes" id="UP000054632">
    <property type="component" value="Unassembled WGS sequence"/>
</dbReference>
<name>A0A0V1EYU8_TRIPS</name>
<organism evidence="1 3">
    <name type="scientific">Trichinella pseudospiralis</name>
    <name type="common">Parasitic roundworm</name>
    <dbReference type="NCBI Taxonomy" id="6337"/>
    <lineage>
        <taxon>Eukaryota</taxon>
        <taxon>Metazoa</taxon>
        <taxon>Ecdysozoa</taxon>
        <taxon>Nematoda</taxon>
        <taxon>Enoplea</taxon>
        <taxon>Dorylaimia</taxon>
        <taxon>Trichinellida</taxon>
        <taxon>Trichinellidae</taxon>
        <taxon>Trichinella</taxon>
    </lineage>
</organism>
<dbReference type="EMBL" id="JYDR01000002">
    <property type="protein sequence ID" value="KRY79146.1"/>
    <property type="molecule type" value="Genomic_DNA"/>
</dbReference>
<dbReference type="AlphaFoldDB" id="A0A0V1EYU8"/>
<evidence type="ECO:0000313" key="2">
    <source>
        <dbReference type="EMBL" id="KRZ30743.1"/>
    </source>
</evidence>
<reference evidence="3 4" key="1">
    <citation type="submission" date="2015-01" db="EMBL/GenBank/DDBJ databases">
        <title>Evolution of Trichinella species and genotypes.</title>
        <authorList>
            <person name="Korhonen P.K."/>
            <person name="Edoardo P."/>
            <person name="Giuseppe L.R."/>
            <person name="Gasser R.B."/>
        </authorList>
    </citation>
    <scope>NUCLEOTIDE SEQUENCE [LARGE SCALE GENOMIC DNA]</scope>
    <source>
        <strain evidence="1">ISS13</strain>
        <strain evidence="2">ISS176</strain>
    </source>
</reference>
<gene>
    <name evidence="1" type="ORF">T4A_6104</name>
    <name evidence="2" type="ORF">T4C_6748</name>
</gene>
<comment type="caution">
    <text evidence="1">The sequence shown here is derived from an EMBL/GenBank/DDBJ whole genome shotgun (WGS) entry which is preliminary data.</text>
</comment>
<evidence type="ECO:0000313" key="3">
    <source>
        <dbReference type="Proteomes" id="UP000054632"/>
    </source>
</evidence>
<accession>A0A0V1EYU8</accession>
<evidence type="ECO:0000313" key="1">
    <source>
        <dbReference type="EMBL" id="KRY79146.1"/>
    </source>
</evidence>
<evidence type="ECO:0000313" key="4">
    <source>
        <dbReference type="Proteomes" id="UP000054826"/>
    </source>
</evidence>
<dbReference type="EMBL" id="JYDV01000126">
    <property type="protein sequence ID" value="KRZ30743.1"/>
    <property type="molecule type" value="Genomic_DNA"/>
</dbReference>
<sequence>MVKQNLKPFASQLAVCTCSFSKREAQFTFRIKQQFLLCIAQELLKRDQEKTNNFNCHLKICYGKT</sequence>
<proteinExistence type="predicted"/>
<dbReference type="Proteomes" id="UP000054826">
    <property type="component" value="Unassembled WGS sequence"/>
</dbReference>
<protein>
    <submittedName>
        <fullName evidence="1">Uncharacterized protein</fullName>
    </submittedName>
</protein>